<dbReference type="OrthoDB" id="5578591at2759"/>
<reference evidence="2 3" key="1">
    <citation type="journal article" date="2015" name="Genome Biol. Evol.">
        <title>Phylogenomic analyses indicate that early fungi evolved digesting cell walls of algal ancestors of land plants.</title>
        <authorList>
            <person name="Chang Y."/>
            <person name="Wang S."/>
            <person name="Sekimoto S."/>
            <person name="Aerts A.L."/>
            <person name="Choi C."/>
            <person name="Clum A."/>
            <person name="LaButti K.M."/>
            <person name="Lindquist E.A."/>
            <person name="Yee Ngan C."/>
            <person name="Ohm R.A."/>
            <person name="Salamov A.A."/>
            <person name="Grigoriev I.V."/>
            <person name="Spatafora J.W."/>
            <person name="Berbee M.L."/>
        </authorList>
    </citation>
    <scope>NUCLEOTIDE SEQUENCE [LARGE SCALE GENOMIC DNA]</scope>
    <source>
        <strain evidence="2 3">NRRL 1564</strain>
    </source>
</reference>
<feature type="region of interest" description="Disordered" evidence="1">
    <location>
        <begin position="249"/>
        <end position="278"/>
    </location>
</feature>
<evidence type="ECO:0000313" key="2">
    <source>
        <dbReference type="EMBL" id="PIA17095.1"/>
    </source>
</evidence>
<feature type="compositionally biased region" description="Low complexity" evidence="1">
    <location>
        <begin position="32"/>
        <end position="71"/>
    </location>
</feature>
<gene>
    <name evidence="2" type="ORF">COEREDRAFT_80803</name>
</gene>
<evidence type="ECO:0000313" key="3">
    <source>
        <dbReference type="Proteomes" id="UP000242474"/>
    </source>
</evidence>
<feature type="compositionally biased region" description="Low complexity" evidence="1">
    <location>
        <begin position="86"/>
        <end position="95"/>
    </location>
</feature>
<sequence>MDTAYNYSHGYGGTGLNNIRGLSQQHPMPTSHQQHPMPTSHQQQHPQQNIPQNVPQNTAPPQQPAPQNVAPPQQPVPQNAPPPQQSAPQNIQQTQQPPPQLQQPQAQYYQQPQGYEHYSHPNIQSPLQNQVGPMGDYYLKQQQNFYRNQAYEGNVEPNGDKSTSTSDVLSHYSVHTGKKHGHTHADAYVHRQKSFKDYFMKTQVDEFGTEHSSISKSKFAVAMAIGGAAMYATKKGVDRFRDYRAEKRASELDNYPYSSNSSRSNSCSSSQHGYDPYN</sequence>
<evidence type="ECO:0000256" key="1">
    <source>
        <dbReference type="SAM" id="MobiDB-lite"/>
    </source>
</evidence>
<accession>A0A2G5BDL4</accession>
<protein>
    <submittedName>
        <fullName evidence="2">Uncharacterized protein</fullName>
    </submittedName>
</protein>
<feature type="compositionally biased region" description="Pro residues" evidence="1">
    <location>
        <begin position="72"/>
        <end position="85"/>
    </location>
</feature>
<proteinExistence type="predicted"/>
<name>A0A2G5BDL4_COERN</name>
<organism evidence="2 3">
    <name type="scientific">Coemansia reversa (strain ATCC 12441 / NRRL 1564)</name>
    <dbReference type="NCBI Taxonomy" id="763665"/>
    <lineage>
        <taxon>Eukaryota</taxon>
        <taxon>Fungi</taxon>
        <taxon>Fungi incertae sedis</taxon>
        <taxon>Zoopagomycota</taxon>
        <taxon>Kickxellomycotina</taxon>
        <taxon>Kickxellomycetes</taxon>
        <taxon>Kickxellales</taxon>
        <taxon>Kickxellaceae</taxon>
        <taxon>Coemansia</taxon>
    </lineage>
</organism>
<feature type="compositionally biased region" description="Polar residues" evidence="1">
    <location>
        <begin position="16"/>
        <end position="31"/>
    </location>
</feature>
<dbReference type="EMBL" id="KZ303496">
    <property type="protein sequence ID" value="PIA17095.1"/>
    <property type="molecule type" value="Genomic_DNA"/>
</dbReference>
<feature type="compositionally biased region" description="Low complexity" evidence="1">
    <location>
        <begin position="258"/>
        <end position="270"/>
    </location>
</feature>
<dbReference type="AlphaFoldDB" id="A0A2G5BDL4"/>
<feature type="region of interest" description="Disordered" evidence="1">
    <location>
        <begin position="1"/>
        <end position="109"/>
    </location>
</feature>
<dbReference type="Proteomes" id="UP000242474">
    <property type="component" value="Unassembled WGS sequence"/>
</dbReference>
<keyword evidence="3" id="KW-1185">Reference proteome</keyword>